<dbReference type="InterPro" id="IPR051201">
    <property type="entry name" value="Chloro_Bact_Ser_Proteases"/>
</dbReference>
<evidence type="ECO:0000256" key="6">
    <source>
        <dbReference type="ARBA" id="ARBA00022989"/>
    </source>
</evidence>
<dbReference type="Gene3D" id="2.40.10.10">
    <property type="entry name" value="Trypsin-like serine proteases"/>
    <property type="match status" value="2"/>
</dbReference>
<dbReference type="PRINTS" id="PR00834">
    <property type="entry name" value="PROTEASES2C"/>
</dbReference>
<dbReference type="NCBIfam" id="NF033740">
    <property type="entry name" value="MarP_fam_protase"/>
    <property type="match status" value="1"/>
</dbReference>
<keyword evidence="7 8" id="KW-0472">Membrane</keyword>
<dbReference type="Pfam" id="PF02674">
    <property type="entry name" value="Colicin_V"/>
    <property type="match status" value="1"/>
</dbReference>
<evidence type="ECO:0000256" key="3">
    <source>
        <dbReference type="ARBA" id="ARBA00022670"/>
    </source>
</evidence>
<evidence type="ECO:0000256" key="2">
    <source>
        <dbReference type="ARBA" id="ARBA00010541"/>
    </source>
</evidence>
<comment type="similarity">
    <text evidence="2">Belongs to the peptidase S1C family.</text>
</comment>
<dbReference type="GO" id="GO:0006508">
    <property type="term" value="P:proteolysis"/>
    <property type="evidence" value="ECO:0007669"/>
    <property type="project" value="UniProtKB-KW"/>
</dbReference>
<evidence type="ECO:0008006" key="10">
    <source>
        <dbReference type="Google" id="ProtNLM"/>
    </source>
</evidence>
<gene>
    <name evidence="9" type="ORF">AVDCRST_MAG69-792</name>
</gene>
<evidence type="ECO:0000313" key="9">
    <source>
        <dbReference type="EMBL" id="CAA9481304.1"/>
    </source>
</evidence>
<dbReference type="GO" id="GO:0004252">
    <property type="term" value="F:serine-type endopeptidase activity"/>
    <property type="evidence" value="ECO:0007669"/>
    <property type="project" value="InterPro"/>
</dbReference>
<accession>A0A6J4RZU3</accession>
<dbReference type="AlphaFoldDB" id="A0A6J4RZU3"/>
<evidence type="ECO:0000256" key="4">
    <source>
        <dbReference type="ARBA" id="ARBA00022692"/>
    </source>
</evidence>
<dbReference type="GO" id="GO:0016020">
    <property type="term" value="C:membrane"/>
    <property type="evidence" value="ECO:0007669"/>
    <property type="project" value="UniProtKB-SubCell"/>
</dbReference>
<feature type="transmembrane region" description="Helical" evidence="8">
    <location>
        <begin position="57"/>
        <end position="75"/>
    </location>
</feature>
<keyword evidence="5" id="KW-0378">Hydrolase</keyword>
<name>A0A6J4RZU3_9ACTN</name>
<dbReference type="InterPro" id="IPR001940">
    <property type="entry name" value="Peptidase_S1C"/>
</dbReference>
<evidence type="ECO:0000256" key="7">
    <source>
        <dbReference type="ARBA" id="ARBA00023136"/>
    </source>
</evidence>
<dbReference type="SUPFAM" id="SSF50494">
    <property type="entry name" value="Trypsin-like serine proteases"/>
    <property type="match status" value="1"/>
</dbReference>
<evidence type="ECO:0000256" key="5">
    <source>
        <dbReference type="ARBA" id="ARBA00022801"/>
    </source>
</evidence>
<evidence type="ECO:0000256" key="8">
    <source>
        <dbReference type="SAM" id="Phobius"/>
    </source>
</evidence>
<dbReference type="InterPro" id="IPR003825">
    <property type="entry name" value="Colicin-V_CvpA"/>
</dbReference>
<dbReference type="PANTHER" id="PTHR43343:SF3">
    <property type="entry name" value="PROTEASE DO-LIKE 8, CHLOROPLASTIC"/>
    <property type="match status" value="1"/>
</dbReference>
<dbReference type="Pfam" id="PF13365">
    <property type="entry name" value="Trypsin_2"/>
    <property type="match status" value="1"/>
</dbReference>
<dbReference type="PANTHER" id="PTHR43343">
    <property type="entry name" value="PEPTIDASE S12"/>
    <property type="match status" value="1"/>
</dbReference>
<evidence type="ECO:0000256" key="1">
    <source>
        <dbReference type="ARBA" id="ARBA00004141"/>
    </source>
</evidence>
<sequence length="396" mass="40556">MLDVVILAAVALAAIGGFRRGFLVGALALVGFAAGAALGLRLSDELLDRTWAGASVWIALAAGFVASGVLAGVGLRLRGRWAPDAVLGRDGRPTQVIRGLAKAFDRLLGTVLSTVVALGVAWLAGAAALQPAVPAAVRHAVRDSLVLARLDAALPSPDPILAALDRFNALPRLRGPSADVPAPPRGIVRDPDVRAARASVVRVLGTACGRATSGSGWVAERGIVVTNAHVVAGQRETQVQLSGEGRLFDAVAVGIDRRDDIAVLRVAGLDAPALRMAGDVDAGTAVVMLGFPGNGAYRARPARLGATRTLFARGQSGRALSPRSVTLFRAGVRPGNSGGPLVDRSGRVTATVFAARVERRSRTGFAVPNQTVRRVLARPDRPTGTGPCADGATGAG</sequence>
<protein>
    <recommendedName>
        <fullName evidence="10">Serine protease</fullName>
    </recommendedName>
</protein>
<proteinExistence type="inferred from homology"/>
<organism evidence="9">
    <name type="scientific">uncultured Solirubrobacteraceae bacterium</name>
    <dbReference type="NCBI Taxonomy" id="1162706"/>
    <lineage>
        <taxon>Bacteria</taxon>
        <taxon>Bacillati</taxon>
        <taxon>Actinomycetota</taxon>
        <taxon>Thermoleophilia</taxon>
        <taxon>Solirubrobacterales</taxon>
        <taxon>Solirubrobacteraceae</taxon>
        <taxon>environmental samples</taxon>
    </lineage>
</organism>
<dbReference type="EMBL" id="CADCVP010000100">
    <property type="protein sequence ID" value="CAA9481304.1"/>
    <property type="molecule type" value="Genomic_DNA"/>
</dbReference>
<dbReference type="InterPro" id="IPR047680">
    <property type="entry name" value="MarP-like"/>
</dbReference>
<dbReference type="InterPro" id="IPR043504">
    <property type="entry name" value="Peptidase_S1_PA_chymotrypsin"/>
</dbReference>
<keyword evidence="6 8" id="KW-1133">Transmembrane helix</keyword>
<dbReference type="InterPro" id="IPR009003">
    <property type="entry name" value="Peptidase_S1_PA"/>
</dbReference>
<keyword evidence="3" id="KW-0645">Protease</keyword>
<reference evidence="9" key="1">
    <citation type="submission" date="2020-02" db="EMBL/GenBank/DDBJ databases">
        <authorList>
            <person name="Meier V. D."/>
        </authorList>
    </citation>
    <scope>NUCLEOTIDE SEQUENCE</scope>
    <source>
        <strain evidence="9">AVDCRST_MAG69</strain>
    </source>
</reference>
<dbReference type="GO" id="GO:0009403">
    <property type="term" value="P:toxin biosynthetic process"/>
    <property type="evidence" value="ECO:0007669"/>
    <property type="project" value="InterPro"/>
</dbReference>
<keyword evidence="4 8" id="KW-0812">Transmembrane</keyword>
<feature type="transmembrane region" description="Helical" evidence="8">
    <location>
        <begin position="107"/>
        <end position="129"/>
    </location>
</feature>
<comment type="subcellular location">
    <subcellularLocation>
        <location evidence="1">Membrane</location>
        <topology evidence="1">Multi-pass membrane protein</topology>
    </subcellularLocation>
</comment>